<accession>A0A6A7BY60</accession>
<reference evidence="2" key="1">
    <citation type="journal article" date="2020" name="Stud. Mycol.">
        <title>101 Dothideomycetes genomes: a test case for predicting lifestyles and emergence of pathogens.</title>
        <authorList>
            <person name="Haridas S."/>
            <person name="Albert R."/>
            <person name="Binder M."/>
            <person name="Bloem J."/>
            <person name="Labutti K."/>
            <person name="Salamov A."/>
            <person name="Andreopoulos B."/>
            <person name="Baker S."/>
            <person name="Barry K."/>
            <person name="Bills G."/>
            <person name="Bluhm B."/>
            <person name="Cannon C."/>
            <person name="Castanera R."/>
            <person name="Culley D."/>
            <person name="Daum C."/>
            <person name="Ezra D."/>
            <person name="Gonzalez J."/>
            <person name="Henrissat B."/>
            <person name="Kuo A."/>
            <person name="Liang C."/>
            <person name="Lipzen A."/>
            <person name="Lutzoni F."/>
            <person name="Magnuson J."/>
            <person name="Mondo S."/>
            <person name="Nolan M."/>
            <person name="Ohm R."/>
            <person name="Pangilinan J."/>
            <person name="Park H.-J."/>
            <person name="Ramirez L."/>
            <person name="Alfaro M."/>
            <person name="Sun H."/>
            <person name="Tritt A."/>
            <person name="Yoshinaga Y."/>
            <person name="Zwiers L.-H."/>
            <person name="Turgeon B."/>
            <person name="Goodwin S."/>
            <person name="Spatafora J."/>
            <person name="Crous P."/>
            <person name="Grigoriev I."/>
        </authorList>
    </citation>
    <scope>NUCLEOTIDE SEQUENCE</scope>
    <source>
        <strain evidence="2">CBS 480.64</strain>
    </source>
</reference>
<dbReference type="EMBL" id="MU005986">
    <property type="protein sequence ID" value="KAF2860012.1"/>
    <property type="molecule type" value="Genomic_DNA"/>
</dbReference>
<feature type="region of interest" description="Disordered" evidence="1">
    <location>
        <begin position="448"/>
        <end position="469"/>
    </location>
</feature>
<sequence length="491" mass="53980">MTQSHQAKCPSSRSIAFAISIVRSKPPELSIREYIKRIRDHIVQEQSATRTRQLDRSAFWQCEYERTKDALRASEDEVVRLKSELEKLKSGKGSSRPSSRKSKRGTERSSSPLKDAKRPRTSDVEEIISGIQTEISDADAGPVGEGLVQSLIQVQYALSHSGTDSNAASQELAFHLQRSASSLSSLITSSIEQSNTLVITGAGLLRTTLKVCARAIALLLVAISRFSMLLGSDFYSSQVVYAYVKTFSTVLDGMGTISAHEAVRHDSSTETKLRTIPGLNNLAVFLASTIGQLDCKSDLHKSLFEGMAFAVIERVSSTLFASVFGHPKGKNVEEEIDLGTRAEEADEHEANEKPEAADIAREQAKLEAPYLVHLLSKVLGQAPGFMNSTPAMPSDEMLTLAPRRGRTRAVKQDGPLIQSARHKLQRTLVNCLFGHECAEIRDALRRPVPPADGEEVAMPKGKKGERDLNSGEWFSDQVWKLVGWDVLSTEY</sequence>
<protein>
    <submittedName>
        <fullName evidence="2">Uncharacterized protein</fullName>
    </submittedName>
</protein>
<organism evidence="2 3">
    <name type="scientific">Piedraia hortae CBS 480.64</name>
    <dbReference type="NCBI Taxonomy" id="1314780"/>
    <lineage>
        <taxon>Eukaryota</taxon>
        <taxon>Fungi</taxon>
        <taxon>Dikarya</taxon>
        <taxon>Ascomycota</taxon>
        <taxon>Pezizomycotina</taxon>
        <taxon>Dothideomycetes</taxon>
        <taxon>Dothideomycetidae</taxon>
        <taxon>Capnodiales</taxon>
        <taxon>Piedraiaceae</taxon>
        <taxon>Piedraia</taxon>
    </lineage>
</organism>
<name>A0A6A7BY60_9PEZI</name>
<dbReference type="OrthoDB" id="202825at2759"/>
<dbReference type="Proteomes" id="UP000799421">
    <property type="component" value="Unassembled WGS sequence"/>
</dbReference>
<evidence type="ECO:0000313" key="2">
    <source>
        <dbReference type="EMBL" id="KAF2860012.1"/>
    </source>
</evidence>
<dbReference type="GO" id="GO:0042138">
    <property type="term" value="P:meiotic DNA double-strand break formation"/>
    <property type="evidence" value="ECO:0007669"/>
    <property type="project" value="InterPro"/>
</dbReference>
<feature type="region of interest" description="Disordered" evidence="1">
    <location>
        <begin position="86"/>
        <end position="123"/>
    </location>
</feature>
<evidence type="ECO:0000256" key="1">
    <source>
        <dbReference type="SAM" id="MobiDB-lite"/>
    </source>
</evidence>
<gene>
    <name evidence="2" type="ORF">K470DRAFT_86811</name>
</gene>
<dbReference type="GO" id="GO:0006310">
    <property type="term" value="P:DNA recombination"/>
    <property type="evidence" value="ECO:0007669"/>
    <property type="project" value="InterPro"/>
</dbReference>
<dbReference type="AlphaFoldDB" id="A0A6A7BY60"/>
<keyword evidence="3" id="KW-1185">Reference proteome</keyword>
<evidence type="ECO:0000313" key="3">
    <source>
        <dbReference type="Proteomes" id="UP000799421"/>
    </source>
</evidence>
<feature type="compositionally biased region" description="Basic and acidic residues" evidence="1">
    <location>
        <begin position="114"/>
        <end position="123"/>
    </location>
</feature>
<proteinExistence type="predicted"/>